<evidence type="ECO:0000313" key="1">
    <source>
        <dbReference type="EMBL" id="CAG2066989.1"/>
    </source>
</evidence>
<organism evidence="1 2">
    <name type="scientific">Timema podura</name>
    <name type="common">Walking stick</name>
    <dbReference type="NCBI Taxonomy" id="61482"/>
    <lineage>
        <taxon>Eukaryota</taxon>
        <taxon>Metazoa</taxon>
        <taxon>Ecdysozoa</taxon>
        <taxon>Arthropoda</taxon>
        <taxon>Hexapoda</taxon>
        <taxon>Insecta</taxon>
        <taxon>Pterygota</taxon>
        <taxon>Neoptera</taxon>
        <taxon>Polyneoptera</taxon>
        <taxon>Phasmatodea</taxon>
        <taxon>Timematodea</taxon>
        <taxon>Timematoidea</taxon>
        <taxon>Timematidae</taxon>
        <taxon>Timema</taxon>
    </lineage>
</organism>
<evidence type="ECO:0000313" key="2">
    <source>
        <dbReference type="Proteomes" id="UP001153148"/>
    </source>
</evidence>
<gene>
    <name evidence="1" type="ORF">TPAB3V08_LOCUS13932</name>
</gene>
<reference evidence="1" key="1">
    <citation type="submission" date="2021-03" db="EMBL/GenBank/DDBJ databases">
        <authorList>
            <person name="Tran Van P."/>
        </authorList>
    </citation>
    <scope>NUCLEOTIDE SEQUENCE</scope>
</reference>
<feature type="non-terminal residue" evidence="1">
    <location>
        <position position="1"/>
    </location>
</feature>
<dbReference type="Proteomes" id="UP001153148">
    <property type="component" value="Unassembled WGS sequence"/>
</dbReference>
<comment type="caution">
    <text evidence="1">The sequence shown here is derived from an EMBL/GenBank/DDBJ whole genome shotgun (WGS) entry which is preliminary data.</text>
</comment>
<name>A0ABN7PLC7_TIMPD</name>
<feature type="non-terminal residue" evidence="1">
    <location>
        <position position="123"/>
    </location>
</feature>
<protein>
    <submittedName>
        <fullName evidence="1">Uncharacterized protein</fullName>
    </submittedName>
</protein>
<accession>A0ABN7PLC7</accession>
<keyword evidence="2" id="KW-1185">Reference proteome</keyword>
<sequence length="123" mass="13784">HLEVDPGQYESEETKFQALQKSDKARLEILQDLLSSHLGLSVAEKQGPLPAYTPGYFLGRHELKLDFLSALQPRLKADNILKLNLLSLQFCGKGVEPGKPTASLMPVFLHACPQRFSTVEYFE</sequence>
<dbReference type="EMBL" id="CAJPIN010061809">
    <property type="protein sequence ID" value="CAG2066989.1"/>
    <property type="molecule type" value="Genomic_DNA"/>
</dbReference>
<proteinExistence type="predicted"/>